<keyword evidence="3" id="KW-1185">Reference proteome</keyword>
<dbReference type="STRING" id="1121420.SAMN02746098_01566"/>
<dbReference type="GO" id="GO:0016020">
    <property type="term" value="C:membrane"/>
    <property type="evidence" value="ECO:0007669"/>
    <property type="project" value="TreeGrafter"/>
</dbReference>
<dbReference type="PRINTS" id="PR00111">
    <property type="entry name" value="ABHYDROLASE"/>
</dbReference>
<dbReference type="PANTHER" id="PTHR43798">
    <property type="entry name" value="MONOACYLGLYCEROL LIPASE"/>
    <property type="match status" value="1"/>
</dbReference>
<dbReference type="Proteomes" id="UP000183954">
    <property type="component" value="Unassembled WGS sequence"/>
</dbReference>
<feature type="domain" description="AB hydrolase-1" evidence="1">
    <location>
        <begin position="26"/>
        <end position="243"/>
    </location>
</feature>
<name>A0A1M5WDC7_9FIRM</name>
<dbReference type="Gene3D" id="3.40.50.1820">
    <property type="entry name" value="alpha/beta hydrolase"/>
    <property type="match status" value="1"/>
</dbReference>
<dbReference type="RefSeq" id="WP_073029125.1">
    <property type="nucleotide sequence ID" value="NZ_FQXJ01000005.1"/>
</dbReference>
<dbReference type="InterPro" id="IPR029058">
    <property type="entry name" value="AB_hydrolase_fold"/>
</dbReference>
<reference evidence="3" key="1">
    <citation type="submission" date="2016-11" db="EMBL/GenBank/DDBJ databases">
        <authorList>
            <person name="Varghese N."/>
            <person name="Submissions S."/>
        </authorList>
    </citation>
    <scope>NUCLEOTIDE SEQUENCE [LARGE SCALE GENOMIC DNA]</scope>
    <source>
        <strain evidence="3">DSM 15449</strain>
    </source>
</reference>
<protein>
    <submittedName>
        <fullName evidence="2">Pimeloyl-ACP methyl ester carboxylesterase</fullName>
    </submittedName>
</protein>
<dbReference type="InterPro" id="IPR050266">
    <property type="entry name" value="AB_hydrolase_sf"/>
</dbReference>
<dbReference type="SUPFAM" id="SSF53474">
    <property type="entry name" value="alpha/beta-Hydrolases"/>
    <property type="match status" value="1"/>
</dbReference>
<evidence type="ECO:0000259" key="1">
    <source>
        <dbReference type="Pfam" id="PF12697"/>
    </source>
</evidence>
<sequence length="252" mass="27659">MPYINILGKSTYYRQSCEFQAGLPTVVFVHGAGGTSGNWVCQLAGIEGYNLIAPDLPGHGRSEGSAIESITGYREFVWGFAQALELRMFYIVGHSMGGVIALDLGLEHSEALKGLIIIGSGARLPVSSSFLDLLSMGKHPLQIVKYSYSSNISPDILEKATQEMKSVPIEVYQADLQACNEFNIMDRVQDINNPTLVICGQDDQMTPPKYSKYLCKELPHSNITLITEAGHMAMLEQPDQVNKAIINFLDLN</sequence>
<evidence type="ECO:0000313" key="3">
    <source>
        <dbReference type="Proteomes" id="UP000183954"/>
    </source>
</evidence>
<accession>A0A1M5WDC7</accession>
<dbReference type="OrthoDB" id="9775557at2"/>
<proteinExistence type="predicted"/>
<dbReference type="PANTHER" id="PTHR43798:SF33">
    <property type="entry name" value="HYDROLASE, PUTATIVE (AFU_ORTHOLOGUE AFUA_2G14860)-RELATED"/>
    <property type="match status" value="1"/>
</dbReference>
<organism evidence="2 3">
    <name type="scientific">Desulfosporosinus lacus DSM 15449</name>
    <dbReference type="NCBI Taxonomy" id="1121420"/>
    <lineage>
        <taxon>Bacteria</taxon>
        <taxon>Bacillati</taxon>
        <taxon>Bacillota</taxon>
        <taxon>Clostridia</taxon>
        <taxon>Eubacteriales</taxon>
        <taxon>Desulfitobacteriaceae</taxon>
        <taxon>Desulfosporosinus</taxon>
    </lineage>
</organism>
<evidence type="ECO:0000313" key="2">
    <source>
        <dbReference type="EMBL" id="SHH85470.1"/>
    </source>
</evidence>
<dbReference type="Pfam" id="PF12697">
    <property type="entry name" value="Abhydrolase_6"/>
    <property type="match status" value="1"/>
</dbReference>
<dbReference type="InterPro" id="IPR000073">
    <property type="entry name" value="AB_hydrolase_1"/>
</dbReference>
<dbReference type="AlphaFoldDB" id="A0A1M5WDC7"/>
<dbReference type="EMBL" id="FQXJ01000005">
    <property type="protein sequence ID" value="SHH85470.1"/>
    <property type="molecule type" value="Genomic_DNA"/>
</dbReference>
<gene>
    <name evidence="2" type="ORF">SAMN02746098_01566</name>
</gene>